<proteinExistence type="predicted"/>
<dbReference type="GO" id="GO:0000030">
    <property type="term" value="F:mannosyltransferase activity"/>
    <property type="evidence" value="ECO:0007669"/>
    <property type="project" value="InterPro"/>
</dbReference>
<protein>
    <submittedName>
        <fullName evidence="11">Glycos_transf_1 domain-containing protein</fullName>
    </submittedName>
</protein>
<dbReference type="PANTHER" id="PTHR13036:SF0">
    <property type="entry name" value="CHITOBIOSYLDIPHOSPHODOLICHOL BETA-MANNOSYLTRANSFERASE"/>
    <property type="match status" value="1"/>
</dbReference>
<evidence type="ECO:0000256" key="4">
    <source>
        <dbReference type="ARBA" id="ARBA00022679"/>
    </source>
</evidence>
<dbReference type="AlphaFoldDB" id="A0A0N5AEA7"/>
<dbReference type="Gene3D" id="3.40.50.2000">
    <property type="entry name" value="Glycogen Phosphorylase B"/>
    <property type="match status" value="1"/>
</dbReference>
<keyword evidence="8 9" id="KW-0472">Membrane</keyword>
<evidence type="ECO:0000256" key="9">
    <source>
        <dbReference type="SAM" id="Phobius"/>
    </source>
</evidence>
<accession>A0A0N5AEA7</accession>
<comment type="pathway">
    <text evidence="2">Protein modification; protein glycosylation.</text>
</comment>
<evidence type="ECO:0000256" key="3">
    <source>
        <dbReference type="ARBA" id="ARBA00022676"/>
    </source>
</evidence>
<evidence type="ECO:0000256" key="2">
    <source>
        <dbReference type="ARBA" id="ARBA00004922"/>
    </source>
</evidence>
<reference evidence="11" key="1">
    <citation type="submission" date="2017-02" db="UniProtKB">
        <authorList>
            <consortium name="WormBaseParasite"/>
        </authorList>
    </citation>
    <scope>IDENTIFICATION</scope>
</reference>
<evidence type="ECO:0000256" key="6">
    <source>
        <dbReference type="ARBA" id="ARBA00022824"/>
    </source>
</evidence>
<evidence type="ECO:0000313" key="11">
    <source>
        <dbReference type="WBParaSite" id="SMUV_0000255601-mRNA-1"/>
    </source>
</evidence>
<dbReference type="WBParaSite" id="SMUV_0000255601-mRNA-1">
    <property type="protein sequence ID" value="SMUV_0000255601-mRNA-1"/>
    <property type="gene ID" value="SMUV_0000255601"/>
</dbReference>
<evidence type="ECO:0000256" key="5">
    <source>
        <dbReference type="ARBA" id="ARBA00022692"/>
    </source>
</evidence>
<dbReference type="STRING" id="451379.A0A0N5AEA7"/>
<keyword evidence="3" id="KW-0328">Glycosyltransferase</keyword>
<feature type="transmembrane region" description="Helical" evidence="9">
    <location>
        <begin position="84"/>
        <end position="103"/>
    </location>
</feature>
<comment type="subcellular location">
    <subcellularLocation>
        <location evidence="1">Endoplasmic reticulum membrane</location>
        <topology evidence="1">Single-pass membrane protein</topology>
    </subcellularLocation>
</comment>
<name>A0A0N5AEA7_9BILA</name>
<keyword evidence="10" id="KW-1185">Reference proteome</keyword>
<dbReference type="InterPro" id="IPR026051">
    <property type="entry name" value="ALG1-like"/>
</dbReference>
<organism evidence="10 11">
    <name type="scientific">Syphacia muris</name>
    <dbReference type="NCBI Taxonomy" id="451379"/>
    <lineage>
        <taxon>Eukaryota</taxon>
        <taxon>Metazoa</taxon>
        <taxon>Ecdysozoa</taxon>
        <taxon>Nematoda</taxon>
        <taxon>Chromadorea</taxon>
        <taxon>Rhabditida</taxon>
        <taxon>Spirurina</taxon>
        <taxon>Oxyuridomorpha</taxon>
        <taxon>Oxyuroidea</taxon>
        <taxon>Oxyuridae</taxon>
        <taxon>Syphacia</taxon>
    </lineage>
</organism>
<dbReference type="Pfam" id="PF13692">
    <property type="entry name" value="Glyco_trans_1_4"/>
    <property type="match status" value="1"/>
</dbReference>
<dbReference type="Proteomes" id="UP000046393">
    <property type="component" value="Unplaced"/>
</dbReference>
<evidence type="ECO:0000256" key="8">
    <source>
        <dbReference type="ARBA" id="ARBA00023136"/>
    </source>
</evidence>
<evidence type="ECO:0000256" key="1">
    <source>
        <dbReference type="ARBA" id="ARBA00004389"/>
    </source>
</evidence>
<dbReference type="PANTHER" id="PTHR13036">
    <property type="entry name" value="BETA1,4 MANNOSYLTRANSFERASE"/>
    <property type="match status" value="1"/>
</dbReference>
<keyword evidence="4" id="KW-0808">Transferase</keyword>
<dbReference type="GO" id="GO:0005789">
    <property type="term" value="C:endoplasmic reticulum membrane"/>
    <property type="evidence" value="ECO:0007669"/>
    <property type="project" value="UniProtKB-SubCell"/>
</dbReference>
<keyword evidence="7 9" id="KW-1133">Transmembrane helix</keyword>
<keyword evidence="6" id="KW-0256">Endoplasmic reticulum</keyword>
<dbReference type="SUPFAM" id="SSF53756">
    <property type="entry name" value="UDP-Glycosyltransferase/glycogen phosphorylase"/>
    <property type="match status" value="1"/>
</dbReference>
<evidence type="ECO:0000256" key="7">
    <source>
        <dbReference type="ARBA" id="ARBA00022989"/>
    </source>
</evidence>
<evidence type="ECO:0000313" key="10">
    <source>
        <dbReference type="Proteomes" id="UP000046393"/>
    </source>
</evidence>
<sequence>MQPQQAGMAGNAVLVVVGDIGRSPRMCYHAHSLANNNYFVELVGYMDSLPDEVIYKHPNIRFVSLRSVPKFIESSKLFSKHLQMLLKCLWIYIVLLFALLFRIQCPTFIMMQNPPGVPTMFVCWLAAKLYRARLIIDWHNYTMVSMVQKFEGFFGQHADLNICVTASMRHNLQQQLGCSAVTVYDKPPSWKFKRLDDEQRHKLYLQFSKSSGLLSLFAANSCSELEQESTLFSYRDLKGVVHLRSDRPLLLISSTSWTEDEDFRYLWDALVDYDDNSSGHLPPIFCVVTGNGPKKAEYLEIIKKLNLSNVTIITPWLEAEDYPRLLGSADVGISLHTSTSGLDLPMKALDMLGSGLPVVAKRFSAINELIKVGENGDLFDNSTELCRILKDLAFGFPSNSEVTVDRKLDTLSTNVRKNCTESWESNWNAKFLPHVQDLTRLS</sequence>
<keyword evidence="5 9" id="KW-0812">Transmembrane</keyword>